<comment type="caution">
    <text evidence="1">The sequence shown here is derived from an EMBL/GenBank/DDBJ whole genome shotgun (WGS) entry which is preliminary data.</text>
</comment>
<dbReference type="EMBL" id="CM039427">
    <property type="protein sequence ID" value="KAI4355225.1"/>
    <property type="molecule type" value="Genomic_DNA"/>
</dbReference>
<organism evidence="1 2">
    <name type="scientific">Bauhinia variegata</name>
    <name type="common">Purple orchid tree</name>
    <name type="synonym">Phanera variegata</name>
    <dbReference type="NCBI Taxonomy" id="167791"/>
    <lineage>
        <taxon>Eukaryota</taxon>
        <taxon>Viridiplantae</taxon>
        <taxon>Streptophyta</taxon>
        <taxon>Embryophyta</taxon>
        <taxon>Tracheophyta</taxon>
        <taxon>Spermatophyta</taxon>
        <taxon>Magnoliopsida</taxon>
        <taxon>eudicotyledons</taxon>
        <taxon>Gunneridae</taxon>
        <taxon>Pentapetalae</taxon>
        <taxon>rosids</taxon>
        <taxon>fabids</taxon>
        <taxon>Fabales</taxon>
        <taxon>Fabaceae</taxon>
        <taxon>Cercidoideae</taxon>
        <taxon>Cercideae</taxon>
        <taxon>Bauhiniinae</taxon>
        <taxon>Bauhinia</taxon>
    </lineage>
</organism>
<dbReference type="Proteomes" id="UP000828941">
    <property type="component" value="Chromosome 2"/>
</dbReference>
<evidence type="ECO:0000313" key="2">
    <source>
        <dbReference type="Proteomes" id="UP000828941"/>
    </source>
</evidence>
<accession>A0ACB9Q2L0</accession>
<proteinExistence type="predicted"/>
<sequence length="71" mass="8135">MERSLREAENSLKEALTNEVERTPNLGATRFAANVSENLQQNGEFRNRFSQKMLPLLLQKPAEPDFSTKQN</sequence>
<gene>
    <name evidence="1" type="ORF">L6164_004016</name>
</gene>
<protein>
    <submittedName>
        <fullName evidence="1">Uncharacterized protein</fullName>
    </submittedName>
</protein>
<evidence type="ECO:0000313" key="1">
    <source>
        <dbReference type="EMBL" id="KAI4355225.1"/>
    </source>
</evidence>
<keyword evidence="2" id="KW-1185">Reference proteome</keyword>
<reference evidence="1 2" key="1">
    <citation type="journal article" date="2022" name="DNA Res.">
        <title>Chromosomal-level genome assembly of the orchid tree Bauhinia variegata (Leguminosae; Cercidoideae) supports the allotetraploid origin hypothesis of Bauhinia.</title>
        <authorList>
            <person name="Zhong Y."/>
            <person name="Chen Y."/>
            <person name="Zheng D."/>
            <person name="Pang J."/>
            <person name="Liu Y."/>
            <person name="Luo S."/>
            <person name="Meng S."/>
            <person name="Qian L."/>
            <person name="Wei D."/>
            <person name="Dai S."/>
            <person name="Zhou R."/>
        </authorList>
    </citation>
    <scope>NUCLEOTIDE SEQUENCE [LARGE SCALE GENOMIC DNA]</scope>
    <source>
        <strain evidence="1">BV-YZ2020</strain>
    </source>
</reference>
<name>A0ACB9Q2L0_BAUVA</name>